<evidence type="ECO:0000256" key="8">
    <source>
        <dbReference type="ARBA" id="ARBA00022691"/>
    </source>
</evidence>
<dbReference type="PANTHER" id="PTHR13600:SF21">
    <property type="entry name" value="LEUCINE CARBOXYL METHYLTRANSFERASE 1"/>
    <property type="match status" value="1"/>
</dbReference>
<feature type="compositionally biased region" description="Basic and acidic residues" evidence="11">
    <location>
        <begin position="85"/>
        <end position="95"/>
    </location>
</feature>
<dbReference type="OrthoDB" id="203237at2759"/>
<keyword evidence="6 12" id="KW-0489">Methyltransferase</keyword>
<feature type="region of interest" description="Disordered" evidence="11">
    <location>
        <begin position="49"/>
        <end position="95"/>
    </location>
</feature>
<dbReference type="FunFam" id="3.40.50.150:FF:000369">
    <property type="entry name" value="Leucine carboxyl methyltransferase 1"/>
    <property type="match status" value="1"/>
</dbReference>
<dbReference type="PANTHER" id="PTHR13600">
    <property type="entry name" value="LEUCINE CARBOXYL METHYLTRANSFERASE"/>
    <property type="match status" value="1"/>
</dbReference>
<comment type="function">
    <text evidence="2">Methylates the carboxyl group of the C-terminal leucine residue of protein phosphatase 2A catalytic subunits to form alpha-leucine ester residues.</text>
</comment>
<dbReference type="InterPro" id="IPR007213">
    <property type="entry name" value="Ppm1/Ppm2/Tcmp"/>
</dbReference>
<dbReference type="EC" id="2.1.1.233" evidence="4"/>
<accession>A1CP68</accession>
<dbReference type="STRING" id="344612.A1CP68"/>
<evidence type="ECO:0000256" key="3">
    <source>
        <dbReference type="ARBA" id="ARBA00010703"/>
    </source>
</evidence>
<keyword evidence="13" id="KW-1185">Reference proteome</keyword>
<dbReference type="GO" id="GO:0032259">
    <property type="term" value="P:methylation"/>
    <property type="evidence" value="ECO:0007669"/>
    <property type="project" value="UniProtKB-KW"/>
</dbReference>
<keyword evidence="8" id="KW-0949">S-adenosyl-L-methionine</keyword>
<dbReference type="InterPro" id="IPR029063">
    <property type="entry name" value="SAM-dependent_MTases_sf"/>
</dbReference>
<dbReference type="Gene3D" id="3.40.50.150">
    <property type="entry name" value="Vaccinia Virus protein VP39"/>
    <property type="match status" value="1"/>
</dbReference>
<evidence type="ECO:0000256" key="7">
    <source>
        <dbReference type="ARBA" id="ARBA00022679"/>
    </source>
</evidence>
<evidence type="ECO:0000256" key="4">
    <source>
        <dbReference type="ARBA" id="ARBA00012834"/>
    </source>
</evidence>
<comment type="catalytic activity">
    <reaction evidence="1">
        <text>[phosphatase 2A protein]-C-terminal L-leucine + S-adenosyl-L-methionine = [phosphatase 2A protein]-C-terminal L-leucine methyl ester + S-adenosyl-L-homocysteine</text>
        <dbReference type="Rhea" id="RHEA:48544"/>
        <dbReference type="Rhea" id="RHEA-COMP:12134"/>
        <dbReference type="Rhea" id="RHEA-COMP:12135"/>
        <dbReference type="ChEBI" id="CHEBI:57856"/>
        <dbReference type="ChEBI" id="CHEBI:59789"/>
        <dbReference type="ChEBI" id="CHEBI:90516"/>
        <dbReference type="ChEBI" id="CHEBI:90517"/>
        <dbReference type="EC" id="2.1.1.233"/>
    </reaction>
</comment>
<dbReference type="Proteomes" id="UP000006701">
    <property type="component" value="Unassembled WGS sequence"/>
</dbReference>
<evidence type="ECO:0000256" key="2">
    <source>
        <dbReference type="ARBA" id="ARBA00003455"/>
    </source>
</evidence>
<evidence type="ECO:0000256" key="5">
    <source>
        <dbReference type="ARBA" id="ARBA00017497"/>
    </source>
</evidence>
<keyword evidence="7" id="KW-0808">Transferase</keyword>
<dbReference type="KEGG" id="act:ACLA_021530"/>
<proteinExistence type="inferred from homology"/>
<dbReference type="OMA" id="IIYEPIR"/>
<gene>
    <name evidence="12" type="ORF">ACLA_021530</name>
</gene>
<dbReference type="EMBL" id="DS027059">
    <property type="protein sequence ID" value="EAW07439.1"/>
    <property type="molecule type" value="Genomic_DNA"/>
</dbReference>
<protein>
    <recommendedName>
        <fullName evidence="5">Leucine carboxyl methyltransferase 1</fullName>
        <ecNumber evidence="4">2.1.1.233</ecNumber>
    </recommendedName>
    <alternativeName>
        <fullName evidence="9">Protein phosphatase methyltransferase 1</fullName>
    </alternativeName>
    <alternativeName>
        <fullName evidence="10">[Phosphatase 2A protein]-leucine-carboxy methyltransferase 1</fullName>
    </alternativeName>
</protein>
<evidence type="ECO:0000256" key="9">
    <source>
        <dbReference type="ARBA" id="ARBA00029681"/>
    </source>
</evidence>
<dbReference type="AlphaFoldDB" id="A1CP68"/>
<dbReference type="HOGENOM" id="CLU_031312_1_1_1"/>
<reference evidence="12 13" key="1">
    <citation type="journal article" date="2008" name="PLoS Genet.">
        <title>Genomic islands in the pathogenic filamentous fungus Aspergillus fumigatus.</title>
        <authorList>
            <person name="Fedorova N.D."/>
            <person name="Khaldi N."/>
            <person name="Joardar V.S."/>
            <person name="Maiti R."/>
            <person name="Amedeo P."/>
            <person name="Anderson M.J."/>
            <person name="Crabtree J."/>
            <person name="Silva J.C."/>
            <person name="Badger J.H."/>
            <person name="Albarraq A."/>
            <person name="Angiuoli S."/>
            <person name="Bussey H."/>
            <person name="Bowyer P."/>
            <person name="Cotty P.J."/>
            <person name="Dyer P.S."/>
            <person name="Egan A."/>
            <person name="Galens K."/>
            <person name="Fraser-Liggett C.M."/>
            <person name="Haas B.J."/>
            <person name="Inman J.M."/>
            <person name="Kent R."/>
            <person name="Lemieux S."/>
            <person name="Malavazi I."/>
            <person name="Orvis J."/>
            <person name="Roemer T."/>
            <person name="Ronning C.M."/>
            <person name="Sundaram J.P."/>
            <person name="Sutton G."/>
            <person name="Turner G."/>
            <person name="Venter J.C."/>
            <person name="White O.R."/>
            <person name="Whitty B.R."/>
            <person name="Youngman P."/>
            <person name="Wolfe K.H."/>
            <person name="Goldman G.H."/>
            <person name="Wortman J.R."/>
            <person name="Jiang B."/>
            <person name="Denning D.W."/>
            <person name="Nierman W.C."/>
        </authorList>
    </citation>
    <scope>NUCLEOTIDE SEQUENCE [LARGE SCALE GENOMIC DNA]</scope>
    <source>
        <strain evidence="13">ATCC 1007 / CBS 513.65 / DSM 816 / NCTC 3887 / NRRL 1</strain>
    </source>
</reference>
<sequence>MAIRSDQRTAGRPRRKEACCRLQWVKYGGEIDNPASIIITAQKLPFSGHRTSSAMSAPQIPNLNTLRRGGGRGRLRGRGGTSAGEDGHGLRATAAKDRVVQGTDNDASVSRLSAVEIGYLEDPFARASTSPGSETRRLPIINRGTYVRTTAIDRLVARFLGLESTNSTTTETRKQIISLGAGSDTRVFRVLSQPTVRNLVYHEIDFPVNTAAKIKFIRAAPLLQRALGIKGPNDISISDTGDALHTPTYHLHPLDLRTLAASASTSAEPAAPPPPPSLPDIDPTLPTLLISECCLIYLSPREAANVVDYFTKMLFPARVPLGLVLYEPIRPDDAFGRTMVANLATRGIQLQTLHEYASLEAQRRRLREHGLDAGQAAADIDFIWERWVSEAEKERVAGLEMLDELEEWRLLARHYCVAWGWRRGAAEDAVGVFDGWRDIEGQSGE</sequence>
<dbReference type="SUPFAM" id="SSF53335">
    <property type="entry name" value="S-adenosyl-L-methionine-dependent methyltransferases"/>
    <property type="match status" value="1"/>
</dbReference>
<evidence type="ECO:0000256" key="11">
    <source>
        <dbReference type="SAM" id="MobiDB-lite"/>
    </source>
</evidence>
<dbReference type="eggNOG" id="KOG2918">
    <property type="taxonomic scope" value="Eukaryota"/>
</dbReference>
<dbReference type="VEuPathDB" id="FungiDB:ACLA_021530"/>
<comment type="similarity">
    <text evidence="3">Belongs to the methyltransferase superfamily. LCMT family.</text>
</comment>
<evidence type="ECO:0000256" key="6">
    <source>
        <dbReference type="ARBA" id="ARBA00022603"/>
    </source>
</evidence>
<organism evidence="12 13">
    <name type="scientific">Aspergillus clavatus (strain ATCC 1007 / CBS 513.65 / DSM 816 / NCTC 3887 / NRRL 1 / QM 1276 / 107)</name>
    <dbReference type="NCBI Taxonomy" id="344612"/>
    <lineage>
        <taxon>Eukaryota</taxon>
        <taxon>Fungi</taxon>
        <taxon>Dikarya</taxon>
        <taxon>Ascomycota</taxon>
        <taxon>Pezizomycotina</taxon>
        <taxon>Eurotiomycetes</taxon>
        <taxon>Eurotiomycetidae</taxon>
        <taxon>Eurotiales</taxon>
        <taxon>Aspergillaceae</taxon>
        <taxon>Aspergillus</taxon>
        <taxon>Aspergillus subgen. Fumigati</taxon>
    </lineage>
</organism>
<dbReference type="Pfam" id="PF04072">
    <property type="entry name" value="LCM"/>
    <property type="match status" value="1"/>
</dbReference>
<dbReference type="RefSeq" id="XP_001268865.1">
    <property type="nucleotide sequence ID" value="XM_001268864.1"/>
</dbReference>
<feature type="compositionally biased region" description="Polar residues" evidence="11">
    <location>
        <begin position="49"/>
        <end position="65"/>
    </location>
</feature>
<evidence type="ECO:0000256" key="10">
    <source>
        <dbReference type="ARBA" id="ARBA00032526"/>
    </source>
</evidence>
<evidence type="ECO:0000313" key="13">
    <source>
        <dbReference type="Proteomes" id="UP000006701"/>
    </source>
</evidence>
<evidence type="ECO:0000256" key="1">
    <source>
        <dbReference type="ARBA" id="ARBA00000724"/>
    </source>
</evidence>
<name>A1CP68_ASPCL</name>
<dbReference type="GO" id="GO:0018423">
    <property type="term" value="F:protein C-terminal leucine carboxyl O-methyltransferase activity"/>
    <property type="evidence" value="ECO:0007669"/>
    <property type="project" value="UniProtKB-EC"/>
</dbReference>
<evidence type="ECO:0000313" key="12">
    <source>
        <dbReference type="EMBL" id="EAW07439.1"/>
    </source>
</evidence>
<dbReference type="GeneID" id="4701008"/>
<dbReference type="InterPro" id="IPR016651">
    <property type="entry name" value="LCMT1"/>
</dbReference>